<organism evidence="8 9">
    <name type="scientific">Fragilariopsis cylindrus CCMP1102</name>
    <dbReference type="NCBI Taxonomy" id="635003"/>
    <lineage>
        <taxon>Eukaryota</taxon>
        <taxon>Sar</taxon>
        <taxon>Stramenopiles</taxon>
        <taxon>Ochrophyta</taxon>
        <taxon>Bacillariophyta</taxon>
        <taxon>Bacillariophyceae</taxon>
        <taxon>Bacillariophycidae</taxon>
        <taxon>Bacillariales</taxon>
        <taxon>Bacillariaceae</taxon>
        <taxon>Fragilariopsis</taxon>
    </lineage>
</organism>
<evidence type="ECO:0008006" key="10">
    <source>
        <dbReference type="Google" id="ProtNLM"/>
    </source>
</evidence>
<dbReference type="CDD" id="cd16500">
    <property type="entry name" value="RING-HC_CARP"/>
    <property type="match status" value="1"/>
</dbReference>
<feature type="compositionally biased region" description="Low complexity" evidence="5">
    <location>
        <begin position="239"/>
        <end position="250"/>
    </location>
</feature>
<dbReference type="InParanoid" id="A0A1E7EUZ5"/>
<feature type="compositionally biased region" description="Low complexity" evidence="5">
    <location>
        <begin position="120"/>
        <end position="131"/>
    </location>
</feature>
<evidence type="ECO:0000256" key="5">
    <source>
        <dbReference type="SAM" id="MobiDB-lite"/>
    </source>
</evidence>
<dbReference type="PANTHER" id="PTHR46280:SF3">
    <property type="entry name" value="PLECKSTRIN HOMOLOGY DOMAIN-CONTAINING FAMILY F MEMBER 1 HOMOLOG"/>
    <property type="match status" value="1"/>
</dbReference>
<feature type="region of interest" description="Disordered" evidence="5">
    <location>
        <begin position="38"/>
        <end position="349"/>
    </location>
</feature>
<dbReference type="InterPro" id="IPR000306">
    <property type="entry name" value="Znf_FYVE"/>
</dbReference>
<feature type="compositionally biased region" description="Low complexity" evidence="5">
    <location>
        <begin position="167"/>
        <end position="179"/>
    </location>
</feature>
<evidence type="ECO:0000313" key="9">
    <source>
        <dbReference type="Proteomes" id="UP000095751"/>
    </source>
</evidence>
<evidence type="ECO:0000256" key="3">
    <source>
        <dbReference type="ARBA" id="ARBA00022833"/>
    </source>
</evidence>
<dbReference type="Gene3D" id="3.30.40.10">
    <property type="entry name" value="Zinc/RING finger domain, C3HC4 (zinc finger)"/>
    <property type="match status" value="2"/>
</dbReference>
<protein>
    <recommendedName>
        <fullName evidence="10">RING-type domain-containing protein</fullName>
    </recommendedName>
</protein>
<dbReference type="GO" id="GO:0008270">
    <property type="term" value="F:zinc ion binding"/>
    <property type="evidence" value="ECO:0007669"/>
    <property type="project" value="UniProtKB-KW"/>
</dbReference>
<accession>A0A1E7EUZ5</accession>
<dbReference type="InterPro" id="IPR001841">
    <property type="entry name" value="Znf_RING"/>
</dbReference>
<dbReference type="SUPFAM" id="SSF57903">
    <property type="entry name" value="FYVE/PHD zinc finger"/>
    <property type="match status" value="1"/>
</dbReference>
<dbReference type="InterPro" id="IPR011011">
    <property type="entry name" value="Znf_FYVE_PHD"/>
</dbReference>
<dbReference type="KEGG" id="fcy:FRACYDRAFT_248469"/>
<sequence length="799" mass="86798">MVLKNMNDGEWVAFSKDADSSGFEAIDRPSSKVVQLSNHATIRRKANRRISSGSKDDSISVATWMKKPINSDASWAPVAAPPPASRSNLNEEHPVASKKRPPKHLAKSTAPTLDGPNPVSSSSESSSSASGQRRRSRSKSRTSRSSHRGNSRPRSTAPPSINLPLKSQSSIRSRSPSIVSKKESSGQVRDPSSRRGRSRTRNPGETTKVIQQSSTTATAVASRGRSISQSRISQRERSSSAASRRSSTRSNVQVSGTKVRTGGRPPVTSPRAGGTRPPDMYSTGSRRSRSTSRNAAPRSRSTSRTRSQSRNPPPSTLRSRTEVRNPVHGSNSVDGPLPQRGGHSSGTSLCSADVNIGRNISFGRTKSTATNKPCLPALPTKRSPIMEKLFGDQVSTQAKKAYLPRSNHSSNGSASSAASWQQPERIHSRILLTATVYHNTATNLWIATINTNQKGVAKNPAMASRYLKAFSFSNENEARESAIANAPPKMMKFDDHQNCFVCQGKFAMFRRACHCRNCGVCVCSGCSTTWPAKAIPDTYNLKKESQVKICKSCNFLSGAFKKSLLEGDYEEAIALYGSGNVNLRTPFPQFSGKKEEVVYPMHCAVEGGDIDIVRWLMEDHFCPVKVIRAGGKRSKKGGSTDFPILTSKNRSVLTIAMEHLHVKLLRYLVVDNGVSIYESKDLKGSLRALEAVLSALPSGLGEYRSDNFSHRWDDAVYDGEVTSVASSLGADGTFTGSEFEVSKHARRNEADSCIICYDNAIDCVITSCGHQICCLGCSKKLSVCPVCNSQGEFIKIFRP</sequence>
<evidence type="ECO:0000256" key="2">
    <source>
        <dbReference type="ARBA" id="ARBA00022771"/>
    </source>
</evidence>
<dbReference type="PANTHER" id="PTHR46280">
    <property type="entry name" value="PLECKSTRIN HOMOLOGY DOMAIN-CONTAINING FAMILY F MEMBER 2-RELATED"/>
    <property type="match status" value="1"/>
</dbReference>
<feature type="domain" description="RING-type" evidence="6">
    <location>
        <begin position="753"/>
        <end position="788"/>
    </location>
</feature>
<dbReference type="PROSITE" id="PS50089">
    <property type="entry name" value="ZF_RING_2"/>
    <property type="match status" value="1"/>
</dbReference>
<feature type="compositionally biased region" description="Basic residues" evidence="5">
    <location>
        <begin position="96"/>
        <end position="106"/>
    </location>
</feature>
<name>A0A1E7EUZ5_9STRA</name>
<proteinExistence type="predicted"/>
<dbReference type="AlphaFoldDB" id="A0A1E7EUZ5"/>
<evidence type="ECO:0000256" key="1">
    <source>
        <dbReference type="ARBA" id="ARBA00022723"/>
    </source>
</evidence>
<dbReference type="CDD" id="cd00065">
    <property type="entry name" value="FYVE_like_SF"/>
    <property type="match status" value="1"/>
</dbReference>
<reference evidence="8 9" key="1">
    <citation type="submission" date="2016-09" db="EMBL/GenBank/DDBJ databases">
        <title>Extensive genetic diversity and differential bi-allelic expression allows diatom success in the polar Southern Ocean.</title>
        <authorList>
            <consortium name="DOE Joint Genome Institute"/>
            <person name="Mock T."/>
            <person name="Otillar R.P."/>
            <person name="Strauss J."/>
            <person name="Dupont C."/>
            <person name="Frickenhaus S."/>
            <person name="Maumus F."/>
            <person name="Mcmullan M."/>
            <person name="Sanges R."/>
            <person name="Schmutz J."/>
            <person name="Toseland A."/>
            <person name="Valas R."/>
            <person name="Veluchamy A."/>
            <person name="Ward B.J."/>
            <person name="Allen A."/>
            <person name="Barry K."/>
            <person name="Falciatore A."/>
            <person name="Ferrante M."/>
            <person name="Fortunato A.E."/>
            <person name="Gloeckner G."/>
            <person name="Gruber A."/>
            <person name="Hipkin R."/>
            <person name="Janech M."/>
            <person name="Kroth P."/>
            <person name="Leese F."/>
            <person name="Lindquist E."/>
            <person name="Lyon B.R."/>
            <person name="Martin J."/>
            <person name="Mayer C."/>
            <person name="Parker M."/>
            <person name="Quesneville H."/>
            <person name="Raymond J."/>
            <person name="Uhlig C."/>
            <person name="Valentin K.U."/>
            <person name="Worden A.Z."/>
            <person name="Armbrust E.V."/>
            <person name="Bowler C."/>
            <person name="Green B."/>
            <person name="Moulton V."/>
            <person name="Van Oosterhout C."/>
            <person name="Grigoriev I."/>
        </authorList>
    </citation>
    <scope>NUCLEOTIDE SEQUENCE [LARGE SCALE GENOMIC DNA]</scope>
    <source>
        <strain evidence="8 9">CCMP1102</strain>
    </source>
</reference>
<dbReference type="SMART" id="SM00064">
    <property type="entry name" value="FYVE"/>
    <property type="match status" value="1"/>
</dbReference>
<dbReference type="Pfam" id="PF01363">
    <property type="entry name" value="FYVE"/>
    <property type="match status" value="1"/>
</dbReference>
<dbReference type="EMBL" id="KV784375">
    <property type="protein sequence ID" value="OEU09625.1"/>
    <property type="molecule type" value="Genomic_DNA"/>
</dbReference>
<dbReference type="Pfam" id="PF13920">
    <property type="entry name" value="zf-C3HC4_3"/>
    <property type="match status" value="1"/>
</dbReference>
<gene>
    <name evidence="8" type="ORF">FRACYDRAFT_248469</name>
</gene>
<evidence type="ECO:0000259" key="6">
    <source>
        <dbReference type="PROSITE" id="PS50089"/>
    </source>
</evidence>
<dbReference type="OrthoDB" id="44365at2759"/>
<dbReference type="SUPFAM" id="SSF57850">
    <property type="entry name" value="RING/U-box"/>
    <property type="match status" value="1"/>
</dbReference>
<keyword evidence="2 4" id="KW-0863">Zinc-finger</keyword>
<feature type="compositionally biased region" description="Low complexity" evidence="5">
    <location>
        <begin position="406"/>
        <end position="419"/>
    </location>
</feature>
<feature type="compositionally biased region" description="Basic residues" evidence="5">
    <location>
        <begin position="132"/>
        <end position="151"/>
    </location>
</feature>
<feature type="compositionally biased region" description="Low complexity" evidence="5">
    <location>
        <begin position="291"/>
        <end position="310"/>
    </location>
</feature>
<feature type="compositionally biased region" description="Low complexity" evidence="5">
    <location>
        <begin position="222"/>
        <end position="232"/>
    </location>
</feature>
<dbReference type="InterPro" id="IPR051765">
    <property type="entry name" value="PH_domain-containing_F"/>
</dbReference>
<dbReference type="InterPro" id="IPR013083">
    <property type="entry name" value="Znf_RING/FYVE/PHD"/>
</dbReference>
<dbReference type="PROSITE" id="PS50178">
    <property type="entry name" value="ZF_FYVE"/>
    <property type="match status" value="1"/>
</dbReference>
<keyword evidence="1" id="KW-0479">Metal-binding</keyword>
<keyword evidence="9" id="KW-1185">Reference proteome</keyword>
<evidence type="ECO:0000313" key="8">
    <source>
        <dbReference type="EMBL" id="OEU09625.1"/>
    </source>
</evidence>
<dbReference type="Proteomes" id="UP000095751">
    <property type="component" value="Unassembled WGS sequence"/>
</dbReference>
<dbReference type="InterPro" id="IPR017455">
    <property type="entry name" value="Znf_FYVE-rel"/>
</dbReference>
<evidence type="ECO:0000256" key="4">
    <source>
        <dbReference type="PROSITE-ProRule" id="PRU00175"/>
    </source>
</evidence>
<feature type="domain" description="FYVE-type" evidence="7">
    <location>
        <begin position="493"/>
        <end position="553"/>
    </location>
</feature>
<feature type="region of interest" description="Disordered" evidence="5">
    <location>
        <begin position="401"/>
        <end position="420"/>
    </location>
</feature>
<evidence type="ECO:0000259" key="7">
    <source>
        <dbReference type="PROSITE" id="PS50178"/>
    </source>
</evidence>
<feature type="compositionally biased region" description="Polar residues" evidence="5">
    <location>
        <begin position="201"/>
        <end position="219"/>
    </location>
</feature>
<keyword evidence="3" id="KW-0862">Zinc</keyword>